<evidence type="ECO:0000259" key="1">
    <source>
        <dbReference type="Pfam" id="PF00561"/>
    </source>
</evidence>
<organism evidence="2 3">
    <name type="scientific">Belnapia mucosa</name>
    <dbReference type="NCBI Taxonomy" id="2804532"/>
    <lineage>
        <taxon>Bacteria</taxon>
        <taxon>Pseudomonadati</taxon>
        <taxon>Pseudomonadota</taxon>
        <taxon>Alphaproteobacteria</taxon>
        <taxon>Acetobacterales</taxon>
        <taxon>Roseomonadaceae</taxon>
        <taxon>Belnapia</taxon>
    </lineage>
</organism>
<accession>A0ABS1V482</accession>
<dbReference type="InterPro" id="IPR029058">
    <property type="entry name" value="AB_hydrolase_fold"/>
</dbReference>
<dbReference type="PANTHER" id="PTHR43689:SF8">
    <property type="entry name" value="ALPHA_BETA-HYDROLASES SUPERFAMILY PROTEIN"/>
    <property type="match status" value="1"/>
</dbReference>
<dbReference type="GO" id="GO:0016787">
    <property type="term" value="F:hydrolase activity"/>
    <property type="evidence" value="ECO:0007669"/>
    <property type="project" value="UniProtKB-KW"/>
</dbReference>
<feature type="domain" description="AB hydrolase-1" evidence="1">
    <location>
        <begin position="34"/>
        <end position="167"/>
    </location>
</feature>
<dbReference type="InterPro" id="IPR000073">
    <property type="entry name" value="AB_hydrolase_1"/>
</dbReference>
<evidence type="ECO:0000313" key="2">
    <source>
        <dbReference type="EMBL" id="MBL6456513.1"/>
    </source>
</evidence>
<proteinExistence type="predicted"/>
<sequence length="271" mass="29043">MTVAKAADHWVETPGGRLFARSWQPEGSAAEAGPTVVLIHDSLGCVELWRDFPAALATALGRRVVAYDRLGFGRSDPHPGPLPPDFIRGETEAGLLPLCEQLGIGRMVPFGHSVGGGMAVGAAARLPERCAALVTVSAQTFVEDRTLAGLREAEAGFRDPAQMQRLARYHGAKAEWVLEAWLGTWLAPEFAGWTLDADLARVRCPLLALHGDRDEYGSARHPERIVAGAAGPSRMVLLPGCGHVPHREGPEAVIEEVARFLAQPSTRRSSA</sequence>
<dbReference type="EMBL" id="JAEUXJ010000005">
    <property type="protein sequence ID" value="MBL6456513.1"/>
    <property type="molecule type" value="Genomic_DNA"/>
</dbReference>
<protein>
    <submittedName>
        <fullName evidence="2">Alpha/beta hydrolase</fullName>
    </submittedName>
</protein>
<keyword evidence="3" id="KW-1185">Reference proteome</keyword>
<dbReference type="Gene3D" id="3.40.50.1820">
    <property type="entry name" value="alpha/beta hydrolase"/>
    <property type="match status" value="1"/>
</dbReference>
<comment type="caution">
    <text evidence="2">The sequence shown here is derived from an EMBL/GenBank/DDBJ whole genome shotgun (WGS) entry which is preliminary data.</text>
</comment>
<dbReference type="Pfam" id="PF00561">
    <property type="entry name" value="Abhydrolase_1"/>
    <property type="match status" value="1"/>
</dbReference>
<name>A0ABS1V482_9PROT</name>
<dbReference type="PRINTS" id="PR00111">
    <property type="entry name" value="ABHYDROLASE"/>
</dbReference>
<gene>
    <name evidence="2" type="ORF">JMJ55_14360</name>
</gene>
<dbReference type="Proteomes" id="UP000606490">
    <property type="component" value="Unassembled WGS sequence"/>
</dbReference>
<dbReference type="PANTHER" id="PTHR43689">
    <property type="entry name" value="HYDROLASE"/>
    <property type="match status" value="1"/>
</dbReference>
<keyword evidence="2" id="KW-0378">Hydrolase</keyword>
<dbReference type="SUPFAM" id="SSF53474">
    <property type="entry name" value="alpha/beta-Hydrolases"/>
    <property type="match status" value="1"/>
</dbReference>
<reference evidence="2 3" key="1">
    <citation type="submission" date="2021-01" db="EMBL/GenBank/DDBJ databases">
        <title>Belnapia mucosa sp. nov. and Belnapia arida sp. nov., isolated from the Tabernas Desert (Almeria, Spain).</title>
        <authorList>
            <person name="Molina-Menor E."/>
            <person name="Vidal-Verdu A."/>
            <person name="Calonge A."/>
            <person name="Satari L."/>
            <person name="Pereto Magraner J."/>
            <person name="Porcar Miralles M."/>
        </authorList>
    </citation>
    <scope>NUCLEOTIDE SEQUENCE [LARGE SCALE GENOMIC DNA]</scope>
    <source>
        <strain evidence="2 3">T6</strain>
    </source>
</reference>
<evidence type="ECO:0000313" key="3">
    <source>
        <dbReference type="Proteomes" id="UP000606490"/>
    </source>
</evidence>